<name>A0A379DEA1_9FIRM</name>
<accession>A0A379DEA1</accession>
<feature type="site" description="Interaction with substrate tRNA" evidence="10">
    <location>
        <position position="121"/>
    </location>
</feature>
<dbReference type="InterPro" id="IPR039657">
    <property type="entry name" value="Dimethylallyltransferase"/>
</dbReference>
<keyword evidence="8 10" id="KW-0460">Magnesium</keyword>
<dbReference type="SUPFAM" id="SSF52540">
    <property type="entry name" value="P-loop containing nucleoside triphosphate hydrolases"/>
    <property type="match status" value="1"/>
</dbReference>
<evidence type="ECO:0000256" key="1">
    <source>
        <dbReference type="ARBA" id="ARBA00001946"/>
    </source>
</evidence>
<dbReference type="NCBIfam" id="TIGR00174">
    <property type="entry name" value="miaA"/>
    <property type="match status" value="1"/>
</dbReference>
<feature type="site" description="Interaction with substrate tRNA" evidence="10">
    <location>
        <position position="98"/>
    </location>
</feature>
<proteinExistence type="inferred from homology"/>
<dbReference type="HAMAP" id="MF_00185">
    <property type="entry name" value="IPP_trans"/>
    <property type="match status" value="1"/>
</dbReference>
<evidence type="ECO:0000256" key="10">
    <source>
        <dbReference type="HAMAP-Rule" id="MF_00185"/>
    </source>
</evidence>
<dbReference type="RefSeq" id="WP_004821521.1">
    <property type="nucleotide sequence ID" value="NZ_UGTH01000001.1"/>
</dbReference>
<dbReference type="AlphaFoldDB" id="A0A379DEA1"/>
<dbReference type="GO" id="GO:0006400">
    <property type="term" value="P:tRNA modification"/>
    <property type="evidence" value="ECO:0007669"/>
    <property type="project" value="TreeGrafter"/>
</dbReference>
<evidence type="ECO:0000256" key="9">
    <source>
        <dbReference type="ARBA" id="ARBA00049563"/>
    </source>
</evidence>
<evidence type="ECO:0000256" key="6">
    <source>
        <dbReference type="ARBA" id="ARBA00022741"/>
    </source>
</evidence>
<comment type="function">
    <text evidence="2 10 12">Catalyzes the transfer of a dimethylallyl group onto the adenine at position 37 in tRNAs that read codons beginning with uridine, leading to the formation of N6-(dimethylallyl)adenosine (i(6)A).</text>
</comment>
<dbReference type="GO" id="GO:0005524">
    <property type="term" value="F:ATP binding"/>
    <property type="evidence" value="ECO:0007669"/>
    <property type="project" value="UniProtKB-UniRule"/>
</dbReference>
<dbReference type="PANTHER" id="PTHR11088:SF60">
    <property type="entry name" value="TRNA DIMETHYLALLYLTRANSFERASE"/>
    <property type="match status" value="1"/>
</dbReference>
<evidence type="ECO:0000256" key="2">
    <source>
        <dbReference type="ARBA" id="ARBA00003213"/>
    </source>
</evidence>
<evidence type="ECO:0000313" key="15">
    <source>
        <dbReference type="Proteomes" id="UP000254777"/>
    </source>
</evidence>
<keyword evidence="5 10" id="KW-0819">tRNA processing</keyword>
<dbReference type="Pfam" id="PF01715">
    <property type="entry name" value="IPPT"/>
    <property type="match status" value="1"/>
</dbReference>
<keyword evidence="4 10" id="KW-0808">Transferase</keyword>
<gene>
    <name evidence="10 14" type="primary">miaA</name>
    <name evidence="14" type="ORF">NCTC11088_01902</name>
</gene>
<reference evidence="14 15" key="1">
    <citation type="submission" date="2018-06" db="EMBL/GenBank/DDBJ databases">
        <authorList>
            <consortium name="Pathogen Informatics"/>
            <person name="Doyle S."/>
        </authorList>
    </citation>
    <scope>NUCLEOTIDE SEQUENCE [LARGE SCALE GENOMIC DNA]</scope>
    <source>
        <strain evidence="14 15">NCTC11088</strain>
    </source>
</reference>
<dbReference type="Proteomes" id="UP000254777">
    <property type="component" value="Unassembled WGS sequence"/>
</dbReference>
<evidence type="ECO:0000256" key="8">
    <source>
        <dbReference type="ARBA" id="ARBA00022842"/>
    </source>
</evidence>
<evidence type="ECO:0000256" key="5">
    <source>
        <dbReference type="ARBA" id="ARBA00022694"/>
    </source>
</evidence>
<feature type="binding site" evidence="10">
    <location>
        <begin position="8"/>
        <end position="15"/>
    </location>
    <ligand>
        <name>ATP</name>
        <dbReference type="ChEBI" id="CHEBI:30616"/>
    </ligand>
</feature>
<dbReference type="EMBL" id="UGTH01000001">
    <property type="protein sequence ID" value="SUB76090.1"/>
    <property type="molecule type" value="Genomic_DNA"/>
</dbReference>
<keyword evidence="6 10" id="KW-0547">Nucleotide-binding</keyword>
<evidence type="ECO:0000256" key="13">
    <source>
        <dbReference type="RuleBase" id="RU003785"/>
    </source>
</evidence>
<comment type="caution">
    <text evidence="10">Lacks conserved residue(s) required for the propagation of feature annotation.</text>
</comment>
<comment type="similarity">
    <text evidence="3 10 13">Belongs to the IPP transferase family.</text>
</comment>
<sequence length="301" mass="34919">MNLIILTGPTGVGKTELSLKIAKEYNGEIISADSMQIYKEFNIGTAKIDTSQTDIVHHMIDIVDANTEFSVYDFQQQVKKLIEEINLRGKMPILVGGTGLYINSIVYNLTFQEQSKDIAYREYLNLVLQEKGLGYLYELLLEVDPESANQIDRNNSHRIIRALEISKSGKKDNSNFNSKNNEYNLLYLGLNMERSKLYENINIRVEQMINQGLIKEVSELVEKYSENSQAFKAIGYKEVISYFKNDISLEEMVELIKKNSRHYAKRQITWFKRDDRIIWLDKEDKNIFKTLKKLVGDKFGK</sequence>
<dbReference type="PANTHER" id="PTHR11088">
    <property type="entry name" value="TRNA DIMETHYLALLYLTRANSFERASE"/>
    <property type="match status" value="1"/>
</dbReference>
<feature type="region of interest" description="Interaction with substrate tRNA" evidence="10">
    <location>
        <begin position="33"/>
        <end position="36"/>
    </location>
</feature>
<dbReference type="GO" id="GO:0052381">
    <property type="term" value="F:tRNA dimethylallyltransferase activity"/>
    <property type="evidence" value="ECO:0007669"/>
    <property type="project" value="UniProtKB-UniRule"/>
</dbReference>
<protein>
    <recommendedName>
        <fullName evidence="10">tRNA dimethylallyltransferase</fullName>
        <ecNumber evidence="10">2.5.1.75</ecNumber>
    </recommendedName>
    <alternativeName>
        <fullName evidence="10">Dimethylallyl diphosphate:tRNA dimethylallyltransferase</fullName>
        <shortName evidence="10">DMAPP:tRNA dimethylallyltransferase</shortName>
        <shortName evidence="10">DMATase</shortName>
    </alternativeName>
    <alternativeName>
        <fullName evidence="10">Isopentenyl-diphosphate:tRNA isopentenyltransferase</fullName>
        <shortName evidence="10">IPP transferase</shortName>
        <shortName evidence="10">IPPT</shortName>
        <shortName evidence="10">IPTase</shortName>
    </alternativeName>
</protein>
<dbReference type="EC" id="2.5.1.75" evidence="10"/>
<evidence type="ECO:0000256" key="11">
    <source>
        <dbReference type="RuleBase" id="RU003783"/>
    </source>
</evidence>
<comment type="subunit">
    <text evidence="10">Monomer.</text>
</comment>
<evidence type="ECO:0000256" key="4">
    <source>
        <dbReference type="ARBA" id="ARBA00022679"/>
    </source>
</evidence>
<comment type="catalytic activity">
    <reaction evidence="9 10 11">
        <text>adenosine(37) in tRNA + dimethylallyl diphosphate = N(6)-dimethylallyladenosine(37) in tRNA + diphosphate</text>
        <dbReference type="Rhea" id="RHEA:26482"/>
        <dbReference type="Rhea" id="RHEA-COMP:10162"/>
        <dbReference type="Rhea" id="RHEA-COMP:10375"/>
        <dbReference type="ChEBI" id="CHEBI:33019"/>
        <dbReference type="ChEBI" id="CHEBI:57623"/>
        <dbReference type="ChEBI" id="CHEBI:74411"/>
        <dbReference type="ChEBI" id="CHEBI:74415"/>
        <dbReference type="EC" id="2.5.1.75"/>
    </reaction>
</comment>
<dbReference type="Gene3D" id="3.40.50.300">
    <property type="entry name" value="P-loop containing nucleotide triphosphate hydrolases"/>
    <property type="match status" value="1"/>
</dbReference>
<keyword evidence="7 10" id="KW-0067">ATP-binding</keyword>
<evidence type="ECO:0000256" key="12">
    <source>
        <dbReference type="RuleBase" id="RU003784"/>
    </source>
</evidence>
<evidence type="ECO:0000313" key="14">
    <source>
        <dbReference type="EMBL" id="SUB76090.1"/>
    </source>
</evidence>
<evidence type="ECO:0000256" key="3">
    <source>
        <dbReference type="ARBA" id="ARBA00005842"/>
    </source>
</evidence>
<dbReference type="InterPro" id="IPR027417">
    <property type="entry name" value="P-loop_NTPase"/>
</dbReference>
<comment type="cofactor">
    <cofactor evidence="1 10">
        <name>Mg(2+)</name>
        <dbReference type="ChEBI" id="CHEBI:18420"/>
    </cofactor>
</comment>
<evidence type="ECO:0000256" key="7">
    <source>
        <dbReference type="ARBA" id="ARBA00022840"/>
    </source>
</evidence>
<dbReference type="Gene3D" id="1.10.20.140">
    <property type="match status" value="1"/>
</dbReference>
<organism evidence="14 15">
    <name type="scientific">Peptoniphilus indolicus</name>
    <dbReference type="NCBI Taxonomy" id="33030"/>
    <lineage>
        <taxon>Bacteria</taxon>
        <taxon>Bacillati</taxon>
        <taxon>Bacillota</taxon>
        <taxon>Tissierellia</taxon>
        <taxon>Tissierellales</taxon>
        <taxon>Peptoniphilaceae</taxon>
        <taxon>Peptoniphilus</taxon>
    </lineage>
</organism>
<dbReference type="InterPro" id="IPR018022">
    <property type="entry name" value="IPT"/>
</dbReference>
<feature type="binding site" evidence="10">
    <location>
        <begin position="10"/>
        <end position="15"/>
    </location>
    <ligand>
        <name>substrate</name>
    </ligand>
</feature>